<dbReference type="Proteomes" id="UP000257109">
    <property type="component" value="Unassembled WGS sequence"/>
</dbReference>
<organism evidence="1 2">
    <name type="scientific">Mucuna pruriens</name>
    <name type="common">Velvet bean</name>
    <name type="synonym">Dolichos pruriens</name>
    <dbReference type="NCBI Taxonomy" id="157652"/>
    <lineage>
        <taxon>Eukaryota</taxon>
        <taxon>Viridiplantae</taxon>
        <taxon>Streptophyta</taxon>
        <taxon>Embryophyta</taxon>
        <taxon>Tracheophyta</taxon>
        <taxon>Spermatophyta</taxon>
        <taxon>Magnoliopsida</taxon>
        <taxon>eudicotyledons</taxon>
        <taxon>Gunneridae</taxon>
        <taxon>Pentapetalae</taxon>
        <taxon>rosids</taxon>
        <taxon>fabids</taxon>
        <taxon>Fabales</taxon>
        <taxon>Fabaceae</taxon>
        <taxon>Papilionoideae</taxon>
        <taxon>50 kb inversion clade</taxon>
        <taxon>NPAAA clade</taxon>
        <taxon>indigoferoid/millettioid clade</taxon>
        <taxon>Phaseoleae</taxon>
        <taxon>Mucuna</taxon>
    </lineage>
</organism>
<gene>
    <name evidence="1" type="ORF">CR513_30241</name>
</gene>
<feature type="non-terminal residue" evidence="1">
    <location>
        <position position="1"/>
    </location>
</feature>
<name>A0A371GCB0_MUCPR</name>
<proteinExistence type="predicted"/>
<reference evidence="1" key="1">
    <citation type="submission" date="2018-05" db="EMBL/GenBank/DDBJ databases">
        <title>Draft genome of Mucuna pruriens seed.</title>
        <authorList>
            <person name="Nnadi N.E."/>
            <person name="Vos R."/>
            <person name="Hasami M.H."/>
            <person name="Devisetty U.K."/>
            <person name="Aguiy J.C."/>
        </authorList>
    </citation>
    <scope>NUCLEOTIDE SEQUENCE [LARGE SCALE GENOMIC DNA]</scope>
    <source>
        <strain evidence="1">JCA_2017</strain>
    </source>
</reference>
<accession>A0A371GCB0</accession>
<comment type="caution">
    <text evidence="1">The sequence shown here is derived from an EMBL/GenBank/DDBJ whole genome shotgun (WGS) entry which is preliminary data.</text>
</comment>
<keyword evidence="2" id="KW-1185">Reference proteome</keyword>
<sequence>MILFLDLPSNTGGSFQLPEGTPEVLHLNFPVSLRRSSTYFLWKIKMPCLEHTISIPRKKAFLTSNYCKFQPKWVAKESITLTGKCFLKIYSISLCIPFSNQPSFVSIKGPIRFTLHSDLTSHDVDYKSGQRQHTQRHDLYKPPYSLATPIVLLVYSPQLLFVKSFPSKVDPFVELIDPFVKPFPITKANPVLELPLSSMTNRRSYRLTLPLVFILIKFYLMNLEGSKKFFHGKLFQMVYIDVEKRVIVLHGEGYMLNPKRSSSDTNLNEKYTQEEELNYRY</sequence>
<dbReference type="EMBL" id="QJKJ01006020">
    <property type="protein sequence ID" value="RDX88194.1"/>
    <property type="molecule type" value="Genomic_DNA"/>
</dbReference>
<dbReference type="AlphaFoldDB" id="A0A371GCB0"/>
<evidence type="ECO:0000313" key="2">
    <source>
        <dbReference type="Proteomes" id="UP000257109"/>
    </source>
</evidence>
<protein>
    <submittedName>
        <fullName evidence="1">Uncharacterized protein</fullName>
    </submittedName>
</protein>
<evidence type="ECO:0000313" key="1">
    <source>
        <dbReference type="EMBL" id="RDX88194.1"/>
    </source>
</evidence>